<evidence type="ECO:0000313" key="10">
    <source>
        <dbReference type="Proteomes" id="UP001229346"/>
    </source>
</evidence>
<proteinExistence type="predicted"/>
<evidence type="ECO:0000256" key="6">
    <source>
        <dbReference type="SAM" id="MobiDB-lite"/>
    </source>
</evidence>
<evidence type="ECO:0000256" key="5">
    <source>
        <dbReference type="ARBA" id="ARBA00023136"/>
    </source>
</evidence>
<keyword evidence="8" id="KW-0732">Signal</keyword>
<evidence type="ECO:0000256" key="1">
    <source>
        <dbReference type="ARBA" id="ARBA00004236"/>
    </source>
</evidence>
<name>A0ABT9U0C6_PAEHA</name>
<feature type="chain" id="PRO_5045212038" evidence="8">
    <location>
        <begin position="26"/>
        <end position="214"/>
    </location>
</feature>
<evidence type="ECO:0000256" key="8">
    <source>
        <dbReference type="SAM" id="SignalP"/>
    </source>
</evidence>
<evidence type="ECO:0000256" key="3">
    <source>
        <dbReference type="ARBA" id="ARBA00022692"/>
    </source>
</evidence>
<feature type="signal peptide" evidence="8">
    <location>
        <begin position="1"/>
        <end position="25"/>
    </location>
</feature>
<keyword evidence="5 7" id="KW-0472">Membrane</keyword>
<keyword evidence="10" id="KW-1185">Reference proteome</keyword>
<reference evidence="9 10" key="1">
    <citation type="submission" date="2023-07" db="EMBL/GenBank/DDBJ databases">
        <title>Sorghum-associated microbial communities from plants grown in Nebraska, USA.</title>
        <authorList>
            <person name="Schachtman D."/>
        </authorList>
    </citation>
    <scope>NUCLEOTIDE SEQUENCE [LARGE SCALE GENOMIC DNA]</scope>
    <source>
        <strain evidence="9 10">CC482</strain>
    </source>
</reference>
<keyword evidence="9" id="KW-0282">Flagellum</keyword>
<organism evidence="9 10">
    <name type="scientific">Paenibacillus harenae</name>
    <dbReference type="NCBI Taxonomy" id="306543"/>
    <lineage>
        <taxon>Bacteria</taxon>
        <taxon>Bacillati</taxon>
        <taxon>Bacillota</taxon>
        <taxon>Bacilli</taxon>
        <taxon>Bacillales</taxon>
        <taxon>Paenibacillaceae</taxon>
        <taxon>Paenibacillus</taxon>
    </lineage>
</organism>
<evidence type="ECO:0000256" key="4">
    <source>
        <dbReference type="ARBA" id="ARBA00022989"/>
    </source>
</evidence>
<dbReference type="Proteomes" id="UP001229346">
    <property type="component" value="Unassembled WGS sequence"/>
</dbReference>
<keyword evidence="9" id="KW-0969">Cilium</keyword>
<keyword evidence="9" id="KW-0966">Cell projection</keyword>
<dbReference type="EMBL" id="JAUSSU010000004">
    <property type="protein sequence ID" value="MDQ0113087.1"/>
    <property type="molecule type" value="Genomic_DNA"/>
</dbReference>
<dbReference type="InterPro" id="IPR022781">
    <property type="entry name" value="Flagellar_biosynth_FliO"/>
</dbReference>
<sequence length="214" mass="23539">MANLFSRVSIASVLGTALLPGIASAAEETVDNAAKDEQMVFSGSESLAGSFIWVIVSLAIVIVLIVLVIKWLSQRNRAWGTNRSLRSLGGIALGQNNSVQVVEIAGRIYIVGIGENITLLDKVVDPEEAKAIIESLERQPDHTWPQNAMTQLASKLRGRNAETDKQPANEQWNHSTSFQSMLQSKLSQQSDRKQQLESLLNDTKTNERLIDDDK</sequence>
<evidence type="ECO:0000256" key="2">
    <source>
        <dbReference type="ARBA" id="ARBA00022475"/>
    </source>
</evidence>
<dbReference type="RefSeq" id="WP_307204044.1">
    <property type="nucleotide sequence ID" value="NZ_JAUSSU010000004.1"/>
</dbReference>
<keyword evidence="2" id="KW-1003">Cell membrane</keyword>
<keyword evidence="4 7" id="KW-1133">Transmembrane helix</keyword>
<comment type="subcellular location">
    <subcellularLocation>
        <location evidence="1">Cell membrane</location>
    </subcellularLocation>
</comment>
<feature type="region of interest" description="Disordered" evidence="6">
    <location>
        <begin position="155"/>
        <end position="214"/>
    </location>
</feature>
<protein>
    <submittedName>
        <fullName evidence="9">Flagellar protein FliO/FliZ</fullName>
    </submittedName>
</protein>
<feature type="transmembrane region" description="Helical" evidence="7">
    <location>
        <begin position="49"/>
        <end position="69"/>
    </location>
</feature>
<keyword evidence="3 7" id="KW-0812">Transmembrane</keyword>
<dbReference type="Pfam" id="PF04347">
    <property type="entry name" value="FliO"/>
    <property type="match status" value="1"/>
</dbReference>
<comment type="caution">
    <text evidence="9">The sequence shown here is derived from an EMBL/GenBank/DDBJ whole genome shotgun (WGS) entry which is preliminary data.</text>
</comment>
<gene>
    <name evidence="9" type="ORF">J2T15_002522</name>
</gene>
<evidence type="ECO:0000313" key="9">
    <source>
        <dbReference type="EMBL" id="MDQ0113087.1"/>
    </source>
</evidence>
<accession>A0ABT9U0C6</accession>
<evidence type="ECO:0000256" key="7">
    <source>
        <dbReference type="SAM" id="Phobius"/>
    </source>
</evidence>
<feature type="compositionally biased region" description="Basic and acidic residues" evidence="6">
    <location>
        <begin position="204"/>
        <end position="214"/>
    </location>
</feature>
<feature type="compositionally biased region" description="Low complexity" evidence="6">
    <location>
        <begin position="177"/>
        <end position="189"/>
    </location>
</feature>